<dbReference type="AlphaFoldDB" id="A0A0L6UMW7"/>
<feature type="transmembrane region" description="Helical" evidence="12">
    <location>
        <begin position="352"/>
        <end position="372"/>
    </location>
</feature>
<keyword evidence="3" id="KW-0813">Transport</keyword>
<accession>A0A0L6UMW7</accession>
<evidence type="ECO:0000256" key="10">
    <source>
        <dbReference type="ARBA" id="ARBA00023136"/>
    </source>
</evidence>
<keyword evidence="9" id="KW-0408">Iron</keyword>
<dbReference type="VEuPathDB" id="FungiDB:VP01_473g10"/>
<evidence type="ECO:0000256" key="12">
    <source>
        <dbReference type="SAM" id="Phobius"/>
    </source>
</evidence>
<dbReference type="Gene3D" id="1.20.120.1770">
    <property type="match status" value="1"/>
</dbReference>
<dbReference type="GO" id="GO:0140575">
    <property type="term" value="F:transmembrane monodehydroascorbate reductase activity"/>
    <property type="evidence" value="ECO:0007669"/>
    <property type="project" value="InterPro"/>
</dbReference>
<evidence type="ECO:0000256" key="7">
    <source>
        <dbReference type="ARBA" id="ARBA00022982"/>
    </source>
</evidence>
<feature type="transmembrane region" description="Helical" evidence="12">
    <location>
        <begin position="312"/>
        <end position="340"/>
    </location>
</feature>
<dbReference type="Pfam" id="PF03188">
    <property type="entry name" value="Cytochrom_B561"/>
    <property type="match status" value="1"/>
</dbReference>
<reference evidence="14 15" key="1">
    <citation type="submission" date="2015-08" db="EMBL/GenBank/DDBJ databases">
        <title>Next Generation Sequencing and Analysis of the Genome of Puccinia sorghi L Schw, the Causal Agent of Maize Common Rust.</title>
        <authorList>
            <person name="Rochi L."/>
            <person name="Burguener G."/>
            <person name="Darino M."/>
            <person name="Turjanski A."/>
            <person name="Kreff E."/>
            <person name="Dieguez M.J."/>
            <person name="Sacco F."/>
        </authorList>
    </citation>
    <scope>NUCLEOTIDE SEQUENCE [LARGE SCALE GENOMIC DNA]</scope>
    <source>
        <strain evidence="14 15">RO10H11247</strain>
    </source>
</reference>
<keyword evidence="7" id="KW-0249">Electron transport</keyword>
<comment type="subcellular location">
    <subcellularLocation>
        <location evidence="2">Membrane</location>
        <topology evidence="2">Multi-pass membrane protein</topology>
    </subcellularLocation>
</comment>
<dbReference type="GO" id="GO:0046872">
    <property type="term" value="F:metal ion binding"/>
    <property type="evidence" value="ECO:0007669"/>
    <property type="project" value="UniProtKB-KW"/>
</dbReference>
<evidence type="ECO:0000256" key="8">
    <source>
        <dbReference type="ARBA" id="ARBA00022989"/>
    </source>
</evidence>
<keyword evidence="8 12" id="KW-1133">Transmembrane helix</keyword>
<evidence type="ECO:0000256" key="5">
    <source>
        <dbReference type="ARBA" id="ARBA00022692"/>
    </source>
</evidence>
<proteinExistence type="predicted"/>
<dbReference type="Proteomes" id="UP000037035">
    <property type="component" value="Unassembled WGS sequence"/>
</dbReference>
<feature type="region of interest" description="Disordered" evidence="11">
    <location>
        <begin position="88"/>
        <end position="117"/>
    </location>
</feature>
<evidence type="ECO:0000313" key="15">
    <source>
        <dbReference type="Proteomes" id="UP000037035"/>
    </source>
</evidence>
<feature type="domain" description="Cytochrome b561" evidence="13">
    <location>
        <begin position="200"/>
        <end position="264"/>
    </location>
</feature>
<gene>
    <name evidence="14" type="ORF">VP01_473g10</name>
</gene>
<dbReference type="InterPro" id="IPR006593">
    <property type="entry name" value="Cyt_b561/ferric_Rdtase_TM"/>
</dbReference>
<dbReference type="InterPro" id="IPR045150">
    <property type="entry name" value="CYB561D1/2"/>
</dbReference>
<evidence type="ECO:0000256" key="4">
    <source>
        <dbReference type="ARBA" id="ARBA00022617"/>
    </source>
</evidence>
<keyword evidence="6" id="KW-0479">Metal-binding</keyword>
<feature type="transmembrane region" description="Helical" evidence="12">
    <location>
        <begin position="211"/>
        <end position="229"/>
    </location>
</feature>
<dbReference type="STRING" id="27349.A0A0L6UMW7"/>
<evidence type="ECO:0000256" key="9">
    <source>
        <dbReference type="ARBA" id="ARBA00023004"/>
    </source>
</evidence>
<feature type="transmembrane region" description="Helical" evidence="12">
    <location>
        <begin position="241"/>
        <end position="264"/>
    </location>
</feature>
<evidence type="ECO:0000256" key="11">
    <source>
        <dbReference type="SAM" id="MobiDB-lite"/>
    </source>
</evidence>
<keyword evidence="5 12" id="KW-0812">Transmembrane</keyword>
<dbReference type="EMBL" id="LAVV01009878">
    <property type="protein sequence ID" value="KNZ49858.1"/>
    <property type="molecule type" value="Genomic_DNA"/>
</dbReference>
<comment type="cofactor">
    <cofactor evidence="1">
        <name>heme b</name>
        <dbReference type="ChEBI" id="CHEBI:60344"/>
    </cofactor>
</comment>
<dbReference type="PANTHER" id="PTHR15422:SF45">
    <property type="entry name" value="CYTOCHROME B561 DOMAIN-CONTAINING PROTEIN"/>
    <property type="match status" value="1"/>
</dbReference>
<keyword evidence="10 12" id="KW-0472">Membrane</keyword>
<dbReference type="PANTHER" id="PTHR15422">
    <property type="entry name" value="OS05G0565100 PROTEIN"/>
    <property type="match status" value="1"/>
</dbReference>
<dbReference type="OrthoDB" id="432881at2759"/>
<evidence type="ECO:0000256" key="6">
    <source>
        <dbReference type="ARBA" id="ARBA00022723"/>
    </source>
</evidence>
<keyword evidence="4" id="KW-0349">Heme</keyword>
<name>A0A0L6UMW7_9BASI</name>
<evidence type="ECO:0000256" key="2">
    <source>
        <dbReference type="ARBA" id="ARBA00004141"/>
    </source>
</evidence>
<comment type="caution">
    <text evidence="14">The sequence shown here is derived from an EMBL/GenBank/DDBJ whole genome shotgun (WGS) entry which is preliminary data.</text>
</comment>
<evidence type="ECO:0000256" key="1">
    <source>
        <dbReference type="ARBA" id="ARBA00001970"/>
    </source>
</evidence>
<sequence length="388" mass="42841">MGGSNPRHFGVRHFTGDPNPACRGLRGPARYIDQLNAASRGSLVVRNCTADCDADDRSALISPILKSMAAATHDNQLAREEQTPLLLQNNHRPSSPTPAAPQLGSATHPTSDDRPGYSLASLREAHSLPTHRTGLVWVAMVRSTTLPYSSESGFGSSLSGLPCSPIAAEYSLFTHFSNPSRSSASIKVSIIVLQPTDTPASKRTGLLVHEGFQLLGSLSILIGASAIFYNKILHSAPHFTSWHGLFGLISTCVILVQAFFGMLIGFETSRDYILGDSVGRKLWKFHRFAFLFRRHIIKFTLKRVIQRERKNLIFLLLLLVHRLSGYLLIFLMTITVLTVTKADWVIMVTTKWLIWVLTISPIVALIGLLSLAKLTPAKFLVDEDYTRR</sequence>
<keyword evidence="15" id="KW-1185">Reference proteome</keyword>
<organism evidence="14 15">
    <name type="scientific">Puccinia sorghi</name>
    <dbReference type="NCBI Taxonomy" id="27349"/>
    <lineage>
        <taxon>Eukaryota</taxon>
        <taxon>Fungi</taxon>
        <taxon>Dikarya</taxon>
        <taxon>Basidiomycota</taxon>
        <taxon>Pucciniomycotina</taxon>
        <taxon>Pucciniomycetes</taxon>
        <taxon>Pucciniales</taxon>
        <taxon>Pucciniaceae</taxon>
        <taxon>Puccinia</taxon>
    </lineage>
</organism>
<dbReference type="GO" id="GO:0016020">
    <property type="term" value="C:membrane"/>
    <property type="evidence" value="ECO:0007669"/>
    <property type="project" value="UniProtKB-SubCell"/>
</dbReference>
<evidence type="ECO:0000256" key="3">
    <source>
        <dbReference type="ARBA" id="ARBA00022448"/>
    </source>
</evidence>
<protein>
    <recommendedName>
        <fullName evidence="13">Cytochrome b561 domain-containing protein</fullName>
    </recommendedName>
</protein>
<evidence type="ECO:0000313" key="14">
    <source>
        <dbReference type="EMBL" id="KNZ49858.1"/>
    </source>
</evidence>
<evidence type="ECO:0000259" key="13">
    <source>
        <dbReference type="Pfam" id="PF03188"/>
    </source>
</evidence>